<dbReference type="InterPro" id="IPR000801">
    <property type="entry name" value="Esterase-like"/>
</dbReference>
<feature type="transmembrane region" description="Helical" evidence="1">
    <location>
        <begin position="38"/>
        <end position="58"/>
    </location>
</feature>
<keyword evidence="3" id="KW-1185">Reference proteome</keyword>
<comment type="caution">
    <text evidence="2">The sequence shown here is derived from an EMBL/GenBank/DDBJ whole genome shotgun (WGS) entry which is preliminary data.</text>
</comment>
<dbReference type="SUPFAM" id="SSF53474">
    <property type="entry name" value="alpha/beta-Hydrolases"/>
    <property type="match status" value="1"/>
</dbReference>
<evidence type="ECO:0000313" key="3">
    <source>
        <dbReference type="Proteomes" id="UP001596222"/>
    </source>
</evidence>
<keyword evidence="2" id="KW-0378">Hydrolase</keyword>
<reference evidence="3" key="1">
    <citation type="journal article" date="2019" name="Int. J. Syst. Evol. Microbiol.">
        <title>The Global Catalogue of Microorganisms (GCM) 10K type strain sequencing project: providing services to taxonomists for standard genome sequencing and annotation.</title>
        <authorList>
            <consortium name="The Broad Institute Genomics Platform"/>
            <consortium name="The Broad Institute Genome Sequencing Center for Infectious Disease"/>
            <person name="Wu L."/>
            <person name="Ma J."/>
        </authorList>
    </citation>
    <scope>NUCLEOTIDE SEQUENCE [LARGE SCALE GENOMIC DNA]</scope>
    <source>
        <strain evidence="3">CGMCC 4.1641</strain>
    </source>
</reference>
<proteinExistence type="predicted"/>
<name>A0ABV9ZTH0_9ACTN</name>
<dbReference type="InterPro" id="IPR029058">
    <property type="entry name" value="AB_hydrolase_fold"/>
</dbReference>
<keyword evidence="1" id="KW-0812">Transmembrane</keyword>
<dbReference type="PANTHER" id="PTHR48098">
    <property type="entry name" value="ENTEROCHELIN ESTERASE-RELATED"/>
    <property type="match status" value="1"/>
</dbReference>
<gene>
    <name evidence="2" type="ORF">ACFPP6_08475</name>
</gene>
<dbReference type="InterPro" id="IPR050583">
    <property type="entry name" value="Mycobacterial_A85_antigen"/>
</dbReference>
<evidence type="ECO:0000313" key="2">
    <source>
        <dbReference type="EMBL" id="MFC5144709.1"/>
    </source>
</evidence>
<keyword evidence="1" id="KW-0472">Membrane</keyword>
<dbReference type="RefSeq" id="WP_382038726.1">
    <property type="nucleotide sequence ID" value="NZ_JBHSKJ010000004.1"/>
</dbReference>
<dbReference type="Proteomes" id="UP001596222">
    <property type="component" value="Unassembled WGS sequence"/>
</dbReference>
<organism evidence="2 3">
    <name type="scientific">Streptomyces aureoversilis</name>
    <dbReference type="NCBI Taxonomy" id="67277"/>
    <lineage>
        <taxon>Bacteria</taxon>
        <taxon>Bacillati</taxon>
        <taxon>Actinomycetota</taxon>
        <taxon>Actinomycetes</taxon>
        <taxon>Kitasatosporales</taxon>
        <taxon>Streptomycetaceae</taxon>
        <taxon>Streptomyces</taxon>
    </lineage>
</organism>
<protein>
    <submittedName>
        <fullName evidence="2">Alpha/beta hydrolase</fullName>
    </submittedName>
</protein>
<dbReference type="GO" id="GO:0016787">
    <property type="term" value="F:hydrolase activity"/>
    <property type="evidence" value="ECO:0007669"/>
    <property type="project" value="UniProtKB-KW"/>
</dbReference>
<dbReference type="EMBL" id="JBHSKJ010000004">
    <property type="protein sequence ID" value="MFC5144709.1"/>
    <property type="molecule type" value="Genomic_DNA"/>
</dbReference>
<dbReference type="PANTHER" id="PTHR48098:SF1">
    <property type="entry name" value="DIACYLGLYCEROL ACYLTRANSFERASE_MYCOLYLTRANSFERASE AG85A"/>
    <property type="match status" value="1"/>
</dbReference>
<evidence type="ECO:0000256" key="1">
    <source>
        <dbReference type="SAM" id="Phobius"/>
    </source>
</evidence>
<dbReference type="Pfam" id="PF00756">
    <property type="entry name" value="Esterase"/>
    <property type="match status" value="1"/>
</dbReference>
<accession>A0ABV9ZTH0</accession>
<dbReference type="Gene3D" id="3.40.50.1820">
    <property type="entry name" value="alpha/beta hydrolase"/>
    <property type="match status" value="1"/>
</dbReference>
<sequence length="392" mass="41511">MRSVLPARPLPSWLPPSWLLPSRLPFLPLPRVRRAVDAVTAVVAAVAVAVLVLVGLPLPAAHAAEAPAPPPMRDGFGLTGTGPVTGTAANFVVTVTTPQVAGEHRIRILLPRDYTAETDRRYPVLYFLHGASDNPGNPNLAYPALAAAQSMITVIPDGGLRGWYTDWRDQDTAAGAQNWETFHINQVIPYIDANLRTLTGKQNRAVAGLSMGGFGALHYAQRHPGLFGQVASFSGATDLSANHLVMRGAVVATLTNVGTALCGSSGPTCSLDFGPTVSSDAIFGSPYPILNADRLWNEADPSSHMDRLEGMGVALYTGDGKGNPAEPEFWVRSAAQHAKDGLDRLGHPYHYVDYGNGSGWGGACDGGHNYGCWAQDLVDYVPRLEAAFASAA</sequence>
<keyword evidence="1" id="KW-1133">Transmembrane helix</keyword>